<name>A0ABR9XRS1_9CHLB</name>
<organism evidence="1 2">
    <name type="scientific">Prosthecochloris ethylica</name>
    <dbReference type="NCBI Taxonomy" id="2743976"/>
    <lineage>
        <taxon>Bacteria</taxon>
        <taxon>Pseudomonadati</taxon>
        <taxon>Chlorobiota</taxon>
        <taxon>Chlorobiia</taxon>
        <taxon>Chlorobiales</taxon>
        <taxon>Chlorobiaceae</taxon>
        <taxon>Prosthecochloris</taxon>
    </lineage>
</organism>
<dbReference type="PANTHER" id="PTHR48079:SF6">
    <property type="entry name" value="NAD(P)-BINDING DOMAIN-CONTAINING PROTEIN-RELATED"/>
    <property type="match status" value="1"/>
</dbReference>
<dbReference type="Gene3D" id="3.40.50.720">
    <property type="entry name" value="NAD(P)-binding Rossmann-like Domain"/>
    <property type="match status" value="1"/>
</dbReference>
<dbReference type="InterPro" id="IPR051783">
    <property type="entry name" value="NAD(P)-dependent_oxidoreduct"/>
</dbReference>
<dbReference type="EMBL" id="JADGII010000008">
    <property type="protein sequence ID" value="MBF0636741.1"/>
    <property type="molecule type" value="Genomic_DNA"/>
</dbReference>
<reference evidence="1 2" key="1">
    <citation type="journal article" date="2020" name="Microorganisms">
        <title>Simultaneous Genome Sequencing of Prosthecochloris ethylica and Desulfuromonas acetoxidans within a Syntrophic Mixture Reveals Unique Pili and Protein Interactions.</title>
        <authorList>
            <person name="Kyndt J.A."/>
            <person name="Van Beeumen J.J."/>
            <person name="Meyer T.E."/>
        </authorList>
    </citation>
    <scope>NUCLEOTIDE SEQUENCE [LARGE SCALE GENOMIC DNA]</scope>
    <source>
        <strain evidence="1 2">N3</strain>
    </source>
</reference>
<protein>
    <submittedName>
        <fullName evidence="1">SDR family oxidoreductase</fullName>
    </submittedName>
</protein>
<accession>A0ABR9XRS1</accession>
<dbReference type="InterPro" id="IPR036291">
    <property type="entry name" value="NAD(P)-bd_dom_sf"/>
</dbReference>
<dbReference type="Proteomes" id="UP000619838">
    <property type="component" value="Unassembled WGS sequence"/>
</dbReference>
<dbReference type="RefSeq" id="WP_114607294.1">
    <property type="nucleotide sequence ID" value="NZ_JABVZQ010000018.1"/>
</dbReference>
<evidence type="ECO:0000313" key="1">
    <source>
        <dbReference type="EMBL" id="MBF0636741.1"/>
    </source>
</evidence>
<dbReference type="CDD" id="cd05266">
    <property type="entry name" value="SDR_a4"/>
    <property type="match status" value="1"/>
</dbReference>
<keyword evidence="2" id="KW-1185">Reference proteome</keyword>
<sequence length="272" mass="30129">MQNTRISILGCGWLGLPLGSFLASQGYPVKGSTMSADRFSELRDAGIEPFMISLSPSLEGDDVDGFLQSDILVINIPPERRPDIEEYHQKQFASLMPALVSSPVSRVVFVSSTSVYPALERSVTEQDAIDPEASSGKALLAVERMLMGQSSFKTTVLRFCGLIGYDRDPSVMLRRLDSLANADQPVNLVHRDDCIGIIHEVIVQEAWGEVFNACSPGHPLRRDYYRRAAERAGLPLPPDAGDSPRSWKIIDSSKLERQLGYRFRVPDPLRLP</sequence>
<dbReference type="PANTHER" id="PTHR48079">
    <property type="entry name" value="PROTEIN YEEZ"/>
    <property type="match status" value="1"/>
</dbReference>
<evidence type="ECO:0000313" key="2">
    <source>
        <dbReference type="Proteomes" id="UP000619838"/>
    </source>
</evidence>
<proteinExistence type="predicted"/>
<comment type="caution">
    <text evidence="1">The sequence shown here is derived from an EMBL/GenBank/DDBJ whole genome shotgun (WGS) entry which is preliminary data.</text>
</comment>
<dbReference type="SUPFAM" id="SSF51735">
    <property type="entry name" value="NAD(P)-binding Rossmann-fold domains"/>
    <property type="match status" value="1"/>
</dbReference>
<gene>
    <name evidence="1" type="ORF">INT08_06070</name>
</gene>